<keyword evidence="3" id="KW-0804">Transcription</keyword>
<dbReference type="SMART" id="SM00866">
    <property type="entry name" value="UTRA"/>
    <property type="match status" value="1"/>
</dbReference>
<dbReference type="InterPro" id="IPR036388">
    <property type="entry name" value="WH-like_DNA-bd_sf"/>
</dbReference>
<dbReference type="GO" id="GO:0003677">
    <property type="term" value="F:DNA binding"/>
    <property type="evidence" value="ECO:0007669"/>
    <property type="project" value="UniProtKB-KW"/>
</dbReference>
<gene>
    <name evidence="5" type="primary">yurK_1</name>
    <name evidence="5" type="ORF">DSM104440_01706</name>
</gene>
<reference evidence="5 6" key="1">
    <citation type="submission" date="2020-04" db="EMBL/GenBank/DDBJ databases">
        <title>Usitatibacter rugosus gen. nov., sp. nov. and Usitatibacter palustris sp. nov., novel members of Usitatibacteraceae fam. nov. within the order Nitrosomonadales isolated from soil.</title>
        <authorList>
            <person name="Huber K.J."/>
            <person name="Neumann-Schaal M."/>
            <person name="Geppert A."/>
            <person name="Luckner M."/>
            <person name="Wanner G."/>
            <person name="Overmann J."/>
        </authorList>
    </citation>
    <scope>NUCLEOTIDE SEQUENCE [LARGE SCALE GENOMIC DNA]</scope>
    <source>
        <strain evidence="5 6">Swamp67</strain>
    </source>
</reference>
<dbReference type="EMBL" id="CP053073">
    <property type="protein sequence ID" value="QJR14891.1"/>
    <property type="molecule type" value="Genomic_DNA"/>
</dbReference>
<dbReference type="Gene3D" id="1.10.10.10">
    <property type="entry name" value="Winged helix-like DNA-binding domain superfamily/Winged helix DNA-binding domain"/>
    <property type="match status" value="1"/>
</dbReference>
<dbReference type="FunFam" id="1.10.10.10:FF:000079">
    <property type="entry name" value="GntR family transcriptional regulator"/>
    <property type="match status" value="1"/>
</dbReference>
<dbReference type="GO" id="GO:0003700">
    <property type="term" value="F:DNA-binding transcription factor activity"/>
    <property type="evidence" value="ECO:0007669"/>
    <property type="project" value="InterPro"/>
</dbReference>
<dbReference type="PANTHER" id="PTHR44846">
    <property type="entry name" value="MANNOSYL-D-GLYCERATE TRANSPORT/METABOLISM SYSTEM REPRESSOR MNGR-RELATED"/>
    <property type="match status" value="1"/>
</dbReference>
<dbReference type="InterPro" id="IPR036390">
    <property type="entry name" value="WH_DNA-bd_sf"/>
</dbReference>
<evidence type="ECO:0000313" key="6">
    <source>
        <dbReference type="Proteomes" id="UP000503096"/>
    </source>
</evidence>
<dbReference type="SUPFAM" id="SSF64288">
    <property type="entry name" value="Chorismate lyase-like"/>
    <property type="match status" value="1"/>
</dbReference>
<dbReference type="Pfam" id="PF00392">
    <property type="entry name" value="GntR"/>
    <property type="match status" value="1"/>
</dbReference>
<organism evidence="5 6">
    <name type="scientific">Usitatibacter palustris</name>
    <dbReference type="NCBI Taxonomy" id="2732487"/>
    <lineage>
        <taxon>Bacteria</taxon>
        <taxon>Pseudomonadati</taxon>
        <taxon>Pseudomonadota</taxon>
        <taxon>Betaproteobacteria</taxon>
        <taxon>Nitrosomonadales</taxon>
        <taxon>Usitatibacteraceae</taxon>
        <taxon>Usitatibacter</taxon>
    </lineage>
</organism>
<accession>A0A6M4H5G6</accession>
<evidence type="ECO:0000259" key="4">
    <source>
        <dbReference type="PROSITE" id="PS50949"/>
    </source>
</evidence>
<dbReference type="Pfam" id="PF07702">
    <property type="entry name" value="UTRA"/>
    <property type="match status" value="1"/>
</dbReference>
<dbReference type="PANTHER" id="PTHR44846:SF1">
    <property type="entry name" value="MANNOSYL-D-GLYCERATE TRANSPORT_METABOLISM SYSTEM REPRESSOR MNGR-RELATED"/>
    <property type="match status" value="1"/>
</dbReference>
<dbReference type="SUPFAM" id="SSF46785">
    <property type="entry name" value="Winged helix' DNA-binding domain"/>
    <property type="match status" value="1"/>
</dbReference>
<dbReference type="InterPro" id="IPR050679">
    <property type="entry name" value="Bact_HTH_transcr_reg"/>
</dbReference>
<proteinExistence type="predicted"/>
<dbReference type="InterPro" id="IPR028978">
    <property type="entry name" value="Chorismate_lyase_/UTRA_dom_sf"/>
</dbReference>
<keyword evidence="6" id="KW-1185">Reference proteome</keyword>
<dbReference type="Gene3D" id="3.40.1410.10">
    <property type="entry name" value="Chorismate lyase-like"/>
    <property type="match status" value="1"/>
</dbReference>
<evidence type="ECO:0000313" key="5">
    <source>
        <dbReference type="EMBL" id="QJR14891.1"/>
    </source>
</evidence>
<dbReference type="InterPro" id="IPR011663">
    <property type="entry name" value="UTRA"/>
</dbReference>
<evidence type="ECO:0000256" key="1">
    <source>
        <dbReference type="ARBA" id="ARBA00023015"/>
    </source>
</evidence>
<sequence>MPAKPVATPSFRPLYEQIRILLTQSLVAGEWKPGEAIPSETDLAERFRVSQGTVRKAIDELASEHILVRRQGKGTFVASHSEPAYQYRFLRVLPDSGEKLTPQNRFLEVKKARASGEAAKALGLKAGTPTLIIKRLMLFQSKPVVLDEIVLAASTCPGATVARLESFRGSMYSFYETVYGLRMIRAEERVRAIEADTFAAEQLAVARGSPILCVDRIAYTYGDKPVEWRRGLCVTSGFSYTNELS</sequence>
<dbReference type="InterPro" id="IPR000524">
    <property type="entry name" value="Tscrpt_reg_HTH_GntR"/>
</dbReference>
<dbReference type="SMART" id="SM00345">
    <property type="entry name" value="HTH_GNTR"/>
    <property type="match status" value="1"/>
</dbReference>
<keyword evidence="2" id="KW-0238">DNA-binding</keyword>
<keyword evidence="1" id="KW-0805">Transcription regulation</keyword>
<dbReference type="Proteomes" id="UP000503096">
    <property type="component" value="Chromosome"/>
</dbReference>
<evidence type="ECO:0000256" key="3">
    <source>
        <dbReference type="ARBA" id="ARBA00023163"/>
    </source>
</evidence>
<dbReference type="AlphaFoldDB" id="A0A6M4H5G6"/>
<feature type="domain" description="HTH gntR-type" evidence="4">
    <location>
        <begin position="12"/>
        <end position="80"/>
    </location>
</feature>
<dbReference type="InParanoid" id="A0A6M4H5G6"/>
<evidence type="ECO:0000256" key="2">
    <source>
        <dbReference type="ARBA" id="ARBA00023125"/>
    </source>
</evidence>
<dbReference type="PROSITE" id="PS50949">
    <property type="entry name" value="HTH_GNTR"/>
    <property type="match status" value="1"/>
</dbReference>
<protein>
    <submittedName>
        <fullName evidence="5">Putative HTH-type transcriptional regulator YurK</fullName>
    </submittedName>
</protein>
<name>A0A6M4H5G6_9PROT</name>
<dbReference type="KEGG" id="upl:DSM104440_01706"/>
<dbReference type="RefSeq" id="WP_171161690.1">
    <property type="nucleotide sequence ID" value="NZ_CP053073.1"/>
</dbReference>
<dbReference type="GO" id="GO:0045892">
    <property type="term" value="P:negative regulation of DNA-templated transcription"/>
    <property type="evidence" value="ECO:0007669"/>
    <property type="project" value="TreeGrafter"/>
</dbReference>
<dbReference type="CDD" id="cd07377">
    <property type="entry name" value="WHTH_GntR"/>
    <property type="match status" value="1"/>
</dbReference>
<dbReference type="PRINTS" id="PR00035">
    <property type="entry name" value="HTHGNTR"/>
</dbReference>